<evidence type="ECO:0000313" key="4">
    <source>
        <dbReference type="Proteomes" id="UP000775547"/>
    </source>
</evidence>
<reference evidence="3" key="2">
    <citation type="submission" date="2021-10" db="EMBL/GenBank/DDBJ databases">
        <title>Phylogenomics reveals ancestral predisposition of the termite-cultivated fungus Termitomyces towards a domesticated lifestyle.</title>
        <authorList>
            <person name="Auxier B."/>
            <person name="Grum-Grzhimaylo A."/>
            <person name="Cardenas M.E."/>
            <person name="Lodge J.D."/>
            <person name="Laessoe T."/>
            <person name="Pedersen O."/>
            <person name="Smith M.E."/>
            <person name="Kuyper T.W."/>
            <person name="Franco-Molano E.A."/>
            <person name="Baroni T.J."/>
            <person name="Aanen D.K."/>
        </authorList>
    </citation>
    <scope>NUCLEOTIDE SEQUENCE</scope>
    <source>
        <strain evidence="3">AP01</strain>
        <tissue evidence="3">Mycelium</tissue>
    </source>
</reference>
<evidence type="ECO:0000256" key="1">
    <source>
        <dbReference type="SAM" id="MobiDB-lite"/>
    </source>
</evidence>
<feature type="region of interest" description="Disordered" evidence="1">
    <location>
        <begin position="81"/>
        <end position="111"/>
    </location>
</feature>
<protein>
    <recommendedName>
        <fullName evidence="2">T6SS Phospholipase effector Tle1-like catalytic domain-containing protein</fullName>
    </recommendedName>
</protein>
<dbReference type="AlphaFoldDB" id="A0A9P7KII3"/>
<organism evidence="3 4">
    <name type="scientific">Asterophora parasitica</name>
    <dbReference type="NCBI Taxonomy" id="117018"/>
    <lineage>
        <taxon>Eukaryota</taxon>
        <taxon>Fungi</taxon>
        <taxon>Dikarya</taxon>
        <taxon>Basidiomycota</taxon>
        <taxon>Agaricomycotina</taxon>
        <taxon>Agaricomycetes</taxon>
        <taxon>Agaricomycetidae</taxon>
        <taxon>Agaricales</taxon>
        <taxon>Tricholomatineae</taxon>
        <taxon>Lyophyllaceae</taxon>
        <taxon>Asterophora</taxon>
    </lineage>
</organism>
<feature type="compositionally biased region" description="Basic and acidic residues" evidence="1">
    <location>
        <begin position="100"/>
        <end position="111"/>
    </location>
</feature>
<evidence type="ECO:0000259" key="2">
    <source>
        <dbReference type="Pfam" id="PF09994"/>
    </source>
</evidence>
<proteinExistence type="predicted"/>
<dbReference type="OrthoDB" id="3162439at2759"/>
<dbReference type="PANTHER" id="PTHR33840">
    <property type="match status" value="1"/>
</dbReference>
<keyword evidence="4" id="KW-1185">Reference proteome</keyword>
<dbReference type="Proteomes" id="UP000775547">
    <property type="component" value="Unassembled WGS sequence"/>
</dbReference>
<dbReference type="PANTHER" id="PTHR33840:SF2">
    <property type="entry name" value="TLE1 PHOSPHOLIPASE DOMAIN-CONTAINING PROTEIN"/>
    <property type="match status" value="1"/>
</dbReference>
<dbReference type="EMBL" id="JABCKV010000001">
    <property type="protein sequence ID" value="KAG5648766.1"/>
    <property type="molecule type" value="Genomic_DNA"/>
</dbReference>
<evidence type="ECO:0000313" key="3">
    <source>
        <dbReference type="EMBL" id="KAG5648766.1"/>
    </source>
</evidence>
<dbReference type="InterPro" id="IPR018712">
    <property type="entry name" value="Tle1-like_cat"/>
</dbReference>
<accession>A0A9P7KII3</accession>
<feature type="domain" description="T6SS Phospholipase effector Tle1-like catalytic" evidence="2">
    <location>
        <begin position="12"/>
        <end position="168"/>
    </location>
</feature>
<sequence length="340" mass="38655">MYTRVDDLGWKQSNAFKKAFSVDVPIEFIGVWDTVNSVGLIPRRLPFTTSNTIVRTFRHAVSLDERRAKFKANLWNRPTPQEAALGVDGQKPDAPPVARRQTELKKRKPTRENTLRAMETKYSGAADRPTDIEEVWFAGCHCDVGGGSVDNDTPHSLARIALRWMIRECFKADSGITFISDDLRRLGLDPANLYPYVLPRPPALPVAGAQIQHIPSPETQKLQNFANVDNLVQVDKSEEEHEILDALSPIYDQLSLKWGWWVLELIPVKQRYQKSDNTWESSHAWNLGQGRFIPKQKKSVIKVHRSVKIRMEAQYPDGTKYIPKASFATALARGNLQWVD</sequence>
<comment type="caution">
    <text evidence="3">The sequence shown here is derived from an EMBL/GenBank/DDBJ whole genome shotgun (WGS) entry which is preliminary data.</text>
</comment>
<gene>
    <name evidence="3" type="ORF">DXG03_000114</name>
</gene>
<reference evidence="3" key="1">
    <citation type="submission" date="2020-07" db="EMBL/GenBank/DDBJ databases">
        <authorList>
            <person name="Nieuwenhuis M."/>
            <person name="Van De Peppel L.J.J."/>
        </authorList>
    </citation>
    <scope>NUCLEOTIDE SEQUENCE</scope>
    <source>
        <strain evidence="3">AP01</strain>
        <tissue evidence="3">Mycelium</tissue>
    </source>
</reference>
<dbReference type="Pfam" id="PF09994">
    <property type="entry name" value="T6SS_Tle1-like_cat"/>
    <property type="match status" value="1"/>
</dbReference>
<name>A0A9P7KII3_9AGAR</name>